<dbReference type="Pfam" id="PF00361">
    <property type="entry name" value="Proton_antipo_M"/>
    <property type="match status" value="1"/>
</dbReference>
<keyword evidence="5 8" id="KW-1133">Transmembrane helix</keyword>
<sequence>MYLCAVAAPFLGSLLAGLAGRWLGARGSGCVAVFGLGWSAFLSARIYYEVCMMGAPVILNLGPWFQRSTLHVNWILNFDALSACMMVTVTFVSFCVHLYTMGYMQADPHLPRFLSYLSLFTGSMLLLVTCNDLLTMLVGWEMIGVCSYLLIGFWFHRLSATKAAQKAMLVNRVSDTGLLLGLLMAWWYFGSTDYAVLTRTRTSAFYADWVCLALLAGALGKSAQVGLHVWLRDRMEGPTPVSALIHAATLVTAGVYLVARTSALWECSLLGRSLLVWVGAVTSLMAASLGLVQNDLKRVIAYSTCSQLGYMMVSLGLSHYGLAIFHLMTHACFKALLFLGAGVLIHRTADVQDLRRQGGAHSALPWAWTALSLGSLSLMGWPFLAGYYSKDAILELSWATPGATGLYAYSILMIVASLTRAYSFRVLLLSFVSSSNARKTEQSKRGLSLTMGRPLAILAVGSIRAGYSLNEGLIGWGSSFWANSIGGSPATVQAVSSHMIPVWASYLPLTTVPLGLFLAFSYLWPLPLCAKPWAKRLYLFLQARMQFDLVWNQRVAMPVLTLGAYTLSSLDKGVLEVLGPRGITLSLYNWAVPSLRFWQSGAIHDYALVLKVCVILGLVFLALPSIWMGGLRVYPRALRLSFMLRVLYP</sequence>
<dbReference type="GO" id="GO:0016020">
    <property type="term" value="C:membrane"/>
    <property type="evidence" value="ECO:0007669"/>
    <property type="project" value="UniProtKB-SubCell"/>
</dbReference>
<feature type="transmembrane region" description="Helical" evidence="8">
    <location>
        <begin position="140"/>
        <end position="157"/>
    </location>
</feature>
<keyword evidence="8 11" id="KW-0496">Mitochondrion</keyword>
<dbReference type="NCBIfam" id="TIGR01974">
    <property type="entry name" value="NDH_I_L"/>
    <property type="match status" value="1"/>
</dbReference>
<dbReference type="Pfam" id="PF00662">
    <property type="entry name" value="Proton_antipo_N"/>
    <property type="match status" value="1"/>
</dbReference>
<feature type="transmembrane region" description="Helical" evidence="8">
    <location>
        <begin position="80"/>
        <end position="101"/>
    </location>
</feature>
<evidence type="ECO:0000256" key="6">
    <source>
        <dbReference type="ARBA" id="ARBA00023027"/>
    </source>
</evidence>
<evidence type="ECO:0000256" key="2">
    <source>
        <dbReference type="ARBA" id="ARBA00008200"/>
    </source>
</evidence>
<dbReference type="GO" id="GO:0008137">
    <property type="term" value="F:NADH dehydrogenase (ubiquinone) activity"/>
    <property type="evidence" value="ECO:0007669"/>
    <property type="project" value="UniProtKB-EC"/>
</dbReference>
<feature type="domain" description="NADH:quinone oxidoreductase/Mrp antiporter transmembrane" evidence="9">
    <location>
        <begin position="131"/>
        <end position="408"/>
    </location>
</feature>
<evidence type="ECO:0000313" key="11">
    <source>
        <dbReference type="EMBL" id="AIK66623.1"/>
    </source>
</evidence>
<feature type="transmembrane region" description="Helical" evidence="8">
    <location>
        <begin position="299"/>
        <end position="317"/>
    </location>
</feature>
<dbReference type="NCBIfam" id="NF005141">
    <property type="entry name" value="PRK06590.1"/>
    <property type="match status" value="1"/>
</dbReference>
<organism evidence="11">
    <name type="scientific">Rotundella rotunda</name>
    <dbReference type="NCBI Taxonomy" id="1357779"/>
    <lineage>
        <taxon>Eukaryota</taxon>
        <taxon>Viridiplantae</taxon>
        <taxon>Chlorophyta</taxon>
        <taxon>core chlorophytes</taxon>
        <taxon>Chlorophyceae</taxon>
        <taxon>CS clade</taxon>
        <taxon>Sphaeropleales</taxon>
        <taxon>Rotundellaceae</taxon>
        <taxon>Rotundella</taxon>
    </lineage>
</organism>
<gene>
    <name evidence="11" type="primary">nad5</name>
</gene>
<feature type="transmembrane region" description="Helical" evidence="8">
    <location>
        <begin position="209"/>
        <end position="231"/>
    </location>
</feature>
<keyword evidence="7 8" id="KW-0472">Membrane</keyword>
<feature type="transmembrane region" description="Helical" evidence="8">
    <location>
        <begin position="506"/>
        <end position="526"/>
    </location>
</feature>
<keyword evidence="8" id="KW-0813">Transport</keyword>
<feature type="domain" description="NADH-Ubiquinone oxidoreductase (complex I) chain 5 N-terminal" evidence="10">
    <location>
        <begin position="64"/>
        <end position="113"/>
    </location>
</feature>
<dbReference type="InterPro" id="IPR001516">
    <property type="entry name" value="Proton_antipo_N"/>
</dbReference>
<geneLocation type="mitochondrion" evidence="11"/>
<keyword evidence="4" id="KW-1278">Translocase</keyword>
<dbReference type="GO" id="GO:0042773">
    <property type="term" value="P:ATP synthesis coupled electron transport"/>
    <property type="evidence" value="ECO:0007669"/>
    <property type="project" value="InterPro"/>
</dbReference>
<evidence type="ECO:0000259" key="9">
    <source>
        <dbReference type="Pfam" id="PF00361"/>
    </source>
</evidence>
<dbReference type="GO" id="GO:0003954">
    <property type="term" value="F:NADH dehydrogenase activity"/>
    <property type="evidence" value="ECO:0007669"/>
    <property type="project" value="TreeGrafter"/>
</dbReference>
<reference evidence="11" key="1">
    <citation type="journal article" date="2014" name="Genome Biol. Evol.">
        <title>Gene arrangement convergence, diverse intron content, and genetic code modifications in mitochondrial genomes of Sphaeropleales (Chlorophyta).</title>
        <authorList>
            <person name="Fucikova K."/>
            <person name="Lewis P.O."/>
            <person name="Gonzalez-Halphen D."/>
            <person name="Lewis L.A."/>
        </authorList>
    </citation>
    <scope>NUCLEOTIDE SEQUENCE</scope>
    <source>
        <strain evidence="11">UTEX 2979</strain>
    </source>
</reference>
<feature type="transmembrane region" description="Helical" evidence="8">
    <location>
        <begin position="366"/>
        <end position="387"/>
    </location>
</feature>
<evidence type="ECO:0000259" key="10">
    <source>
        <dbReference type="Pfam" id="PF00662"/>
    </source>
</evidence>
<feature type="transmembrane region" description="Helical" evidence="8">
    <location>
        <begin position="323"/>
        <end position="345"/>
    </location>
</feature>
<feature type="transmembrane region" description="Helical" evidence="8">
    <location>
        <begin position="274"/>
        <end position="292"/>
    </location>
</feature>
<keyword evidence="3 8" id="KW-0812">Transmembrane</keyword>
<comment type="function">
    <text evidence="8">Core subunit of the mitochondrial membrane respiratory chain NADH dehydrogenase (Complex I) which catalyzes electron transfer from NADH through the respiratory chain, using ubiquinone as an electron acceptor. Essential for the catalytic activity and assembly of complex I.</text>
</comment>
<dbReference type="EMBL" id="KJ845706">
    <property type="protein sequence ID" value="AIK66623.1"/>
    <property type="molecule type" value="Genomic_DNA"/>
</dbReference>
<keyword evidence="8" id="KW-0830">Ubiquinone</keyword>
<keyword evidence="6 8" id="KW-0520">NAD</keyword>
<dbReference type="InterPro" id="IPR003945">
    <property type="entry name" value="NU5C-like"/>
</dbReference>
<evidence type="ECO:0000256" key="8">
    <source>
        <dbReference type="RuleBase" id="RU003404"/>
    </source>
</evidence>
<dbReference type="EC" id="7.1.1.2" evidence="8"/>
<accession>A0A076YFE9</accession>
<evidence type="ECO:0000256" key="7">
    <source>
        <dbReference type="ARBA" id="ARBA00023136"/>
    </source>
</evidence>
<dbReference type="PRINTS" id="PR01434">
    <property type="entry name" value="NADHDHGNASE5"/>
</dbReference>
<evidence type="ECO:0000256" key="3">
    <source>
        <dbReference type="ARBA" id="ARBA00022692"/>
    </source>
</evidence>
<evidence type="ECO:0000256" key="5">
    <source>
        <dbReference type="ARBA" id="ARBA00022989"/>
    </source>
</evidence>
<feature type="transmembrane region" description="Helical" evidence="8">
    <location>
        <begin position="169"/>
        <end position="189"/>
    </location>
</feature>
<protein>
    <recommendedName>
        <fullName evidence="8">NADH-ubiquinone oxidoreductase chain 5</fullName>
        <ecNumber evidence="8">7.1.1.2</ecNumber>
    </recommendedName>
</protein>
<name>A0A076YFE9_9CHLO</name>
<feature type="transmembrane region" description="Helical" evidence="8">
    <location>
        <begin position="606"/>
        <end position="627"/>
    </location>
</feature>
<feature type="transmembrane region" description="Helical" evidence="8">
    <location>
        <begin position="407"/>
        <end position="428"/>
    </location>
</feature>
<proteinExistence type="inferred from homology"/>
<dbReference type="InterPro" id="IPR001750">
    <property type="entry name" value="ND/Mrp_TM"/>
</dbReference>
<feature type="transmembrane region" description="Helical" evidence="8">
    <location>
        <begin position="113"/>
        <end position="134"/>
    </location>
</feature>
<dbReference type="InterPro" id="IPR018393">
    <property type="entry name" value="NADHpl_OxRdtase_5_subgr"/>
</dbReference>
<evidence type="ECO:0000256" key="4">
    <source>
        <dbReference type="ARBA" id="ARBA00022967"/>
    </source>
</evidence>
<dbReference type="PANTHER" id="PTHR42829:SF2">
    <property type="entry name" value="NADH-UBIQUINONE OXIDOREDUCTASE CHAIN 5"/>
    <property type="match status" value="1"/>
</dbReference>
<dbReference type="GO" id="GO:0015990">
    <property type="term" value="P:electron transport coupled proton transport"/>
    <property type="evidence" value="ECO:0007669"/>
    <property type="project" value="TreeGrafter"/>
</dbReference>
<dbReference type="AlphaFoldDB" id="A0A076YFE9"/>
<comment type="subcellular location">
    <subcellularLocation>
        <location evidence="1">Membrane</location>
        <topology evidence="1">Multi-pass membrane protein</topology>
    </subcellularLocation>
</comment>
<feature type="transmembrane region" description="Helical" evidence="8">
    <location>
        <begin position="243"/>
        <end position="262"/>
    </location>
</feature>
<evidence type="ECO:0000256" key="1">
    <source>
        <dbReference type="ARBA" id="ARBA00004141"/>
    </source>
</evidence>
<dbReference type="PANTHER" id="PTHR42829">
    <property type="entry name" value="NADH-UBIQUINONE OXIDOREDUCTASE CHAIN 5"/>
    <property type="match status" value="1"/>
</dbReference>
<comment type="catalytic activity">
    <reaction evidence="8">
        <text>a ubiquinone + NADH + 5 H(+)(in) = a ubiquinol + NAD(+) + 4 H(+)(out)</text>
        <dbReference type="Rhea" id="RHEA:29091"/>
        <dbReference type="Rhea" id="RHEA-COMP:9565"/>
        <dbReference type="Rhea" id="RHEA-COMP:9566"/>
        <dbReference type="ChEBI" id="CHEBI:15378"/>
        <dbReference type="ChEBI" id="CHEBI:16389"/>
        <dbReference type="ChEBI" id="CHEBI:17976"/>
        <dbReference type="ChEBI" id="CHEBI:57540"/>
        <dbReference type="ChEBI" id="CHEBI:57945"/>
        <dbReference type="EC" id="7.1.1.2"/>
    </reaction>
</comment>
<comment type="similarity">
    <text evidence="2 8">Belongs to the complex I subunit 5 family.</text>
</comment>